<reference evidence="1 2" key="1">
    <citation type="submission" date="2022-04" db="EMBL/GenBank/DDBJ databases">
        <authorList>
            <person name="Grouzdev D.S."/>
            <person name="Pantiukh K.S."/>
            <person name="Krutkina M.S."/>
        </authorList>
    </citation>
    <scope>NUCLEOTIDE SEQUENCE [LARGE SCALE GENOMIC DNA]</scope>
    <source>
        <strain evidence="1 2">6x-1</strain>
    </source>
</reference>
<sequence length="66" mass="7541">MLARTPTLEDLVARARAHKMTPNERRMQRVSLIMGLKDKNSSLTREQVEELLDEHEGHSTAVTGKR</sequence>
<accession>A0ABT0DAA4</accession>
<gene>
    <name evidence="1" type="ORF">MWN34_08160</name>
</gene>
<dbReference type="EMBL" id="JALKCH010000005">
    <property type="protein sequence ID" value="MCK0196886.1"/>
    <property type="molecule type" value="Genomic_DNA"/>
</dbReference>
<organism evidence="1 2">
    <name type="scientific">Ancylobacter crimeensis</name>
    <dbReference type="NCBI Taxonomy" id="2579147"/>
    <lineage>
        <taxon>Bacteria</taxon>
        <taxon>Pseudomonadati</taxon>
        <taxon>Pseudomonadota</taxon>
        <taxon>Alphaproteobacteria</taxon>
        <taxon>Hyphomicrobiales</taxon>
        <taxon>Xanthobacteraceae</taxon>
        <taxon>Ancylobacter</taxon>
    </lineage>
</organism>
<protein>
    <submittedName>
        <fullName evidence="1">Uncharacterized protein</fullName>
    </submittedName>
</protein>
<evidence type="ECO:0000313" key="2">
    <source>
        <dbReference type="Proteomes" id="UP001203284"/>
    </source>
</evidence>
<evidence type="ECO:0000313" key="1">
    <source>
        <dbReference type="EMBL" id="MCK0196886.1"/>
    </source>
</evidence>
<dbReference type="RefSeq" id="WP_247028386.1">
    <property type="nucleotide sequence ID" value="NZ_JALKCH010000005.1"/>
</dbReference>
<name>A0ABT0DAA4_9HYPH</name>
<proteinExistence type="predicted"/>
<keyword evidence="2" id="KW-1185">Reference proteome</keyword>
<comment type="caution">
    <text evidence="1">The sequence shown here is derived from an EMBL/GenBank/DDBJ whole genome shotgun (WGS) entry which is preliminary data.</text>
</comment>
<dbReference type="Proteomes" id="UP001203284">
    <property type="component" value="Unassembled WGS sequence"/>
</dbReference>